<sequence length="173" mass="19840">TRSGLTSVPVNYAFNHQYLLGATDQVGYAIPLELGGPAGEKWNIFPQDGAQVFKYRKLFVSEIMKHLMENDKWYVRLALNFFYENATVRRPAGIWYSMFKASSNGSEYRHGYIPVPAKSIIDFRRGILSKRQQPSRPLMSVALFNPEKQLKPQRPCNQSVFNFGKDSQITARE</sequence>
<keyword evidence="2" id="KW-1185">Reference proteome</keyword>
<gene>
    <name evidence="1" type="ORF">AFUS01_LOCUS17498</name>
</gene>
<reference evidence="1" key="1">
    <citation type="submission" date="2021-06" db="EMBL/GenBank/DDBJ databases">
        <authorList>
            <person name="Hodson N. C."/>
            <person name="Mongue J. A."/>
            <person name="Jaron S. K."/>
        </authorList>
    </citation>
    <scope>NUCLEOTIDE SEQUENCE</scope>
</reference>
<accession>A0A8J2K2M6</accession>
<feature type="non-terminal residue" evidence="1">
    <location>
        <position position="1"/>
    </location>
</feature>
<proteinExistence type="predicted"/>
<comment type="caution">
    <text evidence="1">The sequence shown here is derived from an EMBL/GenBank/DDBJ whole genome shotgun (WGS) entry which is preliminary data.</text>
</comment>
<dbReference type="AlphaFoldDB" id="A0A8J2K2M6"/>
<evidence type="ECO:0000313" key="1">
    <source>
        <dbReference type="EMBL" id="CAG7728739.1"/>
    </source>
</evidence>
<organism evidence="1 2">
    <name type="scientific">Allacma fusca</name>
    <dbReference type="NCBI Taxonomy" id="39272"/>
    <lineage>
        <taxon>Eukaryota</taxon>
        <taxon>Metazoa</taxon>
        <taxon>Ecdysozoa</taxon>
        <taxon>Arthropoda</taxon>
        <taxon>Hexapoda</taxon>
        <taxon>Collembola</taxon>
        <taxon>Symphypleona</taxon>
        <taxon>Sminthuridae</taxon>
        <taxon>Allacma</taxon>
    </lineage>
</organism>
<dbReference type="EMBL" id="CAJVCH010167823">
    <property type="protein sequence ID" value="CAG7728739.1"/>
    <property type="molecule type" value="Genomic_DNA"/>
</dbReference>
<name>A0A8J2K2M6_9HEXA</name>
<protein>
    <submittedName>
        <fullName evidence="1">Uncharacterized protein</fullName>
    </submittedName>
</protein>
<evidence type="ECO:0000313" key="2">
    <source>
        <dbReference type="Proteomes" id="UP000708208"/>
    </source>
</evidence>
<dbReference type="Proteomes" id="UP000708208">
    <property type="component" value="Unassembled WGS sequence"/>
</dbReference>